<dbReference type="EMBL" id="JAGKQM010000014">
    <property type="protein sequence ID" value="KAH0883647.1"/>
    <property type="molecule type" value="Genomic_DNA"/>
</dbReference>
<keyword evidence="3" id="KW-1185">Reference proteome</keyword>
<evidence type="ECO:0000313" key="2">
    <source>
        <dbReference type="EMBL" id="KAH0883647.1"/>
    </source>
</evidence>
<evidence type="ECO:0000256" key="1">
    <source>
        <dbReference type="SAM" id="MobiDB-lite"/>
    </source>
</evidence>
<sequence>ALNKEKGPLPSFKPAKSGGGTQKKLRKAKPEGEQLFLFDDKLRSEAHMFKLTKPSILADRLLPVVVRRLKHRGIWGRKRKRENKGYLPNMKTSKRMSMALYIYLYIELEARISLSYKKLLLQLLPIRNDPVHHAEKYPTPPAVYSGKHGSVSILNLYSSTLPPLTRYLHLLEEQVLPANIHRFSQHYFVCTITYYWTQLGDCTTKHYYSDNSFTVIYSRDTILDIQVPKLYLHVSCWRFISE</sequence>
<name>A0ABQ7ZTS8_BRANA</name>
<gene>
    <name evidence="2" type="ORF">HID58_059743</name>
</gene>
<accession>A0ABQ7ZTS8</accession>
<organism evidence="2 3">
    <name type="scientific">Brassica napus</name>
    <name type="common">Rape</name>
    <dbReference type="NCBI Taxonomy" id="3708"/>
    <lineage>
        <taxon>Eukaryota</taxon>
        <taxon>Viridiplantae</taxon>
        <taxon>Streptophyta</taxon>
        <taxon>Embryophyta</taxon>
        <taxon>Tracheophyta</taxon>
        <taxon>Spermatophyta</taxon>
        <taxon>Magnoliopsida</taxon>
        <taxon>eudicotyledons</taxon>
        <taxon>Gunneridae</taxon>
        <taxon>Pentapetalae</taxon>
        <taxon>rosids</taxon>
        <taxon>malvids</taxon>
        <taxon>Brassicales</taxon>
        <taxon>Brassicaceae</taxon>
        <taxon>Brassiceae</taxon>
        <taxon>Brassica</taxon>
    </lineage>
</organism>
<proteinExistence type="predicted"/>
<evidence type="ECO:0000313" key="3">
    <source>
        <dbReference type="Proteomes" id="UP000824890"/>
    </source>
</evidence>
<feature type="region of interest" description="Disordered" evidence="1">
    <location>
        <begin position="1"/>
        <end position="28"/>
    </location>
</feature>
<reference evidence="2 3" key="1">
    <citation type="submission" date="2021-05" db="EMBL/GenBank/DDBJ databases">
        <title>Genome Assembly of Synthetic Allotetraploid Brassica napus Reveals Homoeologous Exchanges between Subgenomes.</title>
        <authorList>
            <person name="Davis J.T."/>
        </authorList>
    </citation>
    <scope>NUCLEOTIDE SEQUENCE [LARGE SCALE GENOMIC DNA]</scope>
    <source>
        <strain evidence="3">cv. Da-Ae</strain>
        <tissue evidence="2">Seedling</tissue>
    </source>
</reference>
<feature type="non-terminal residue" evidence="2">
    <location>
        <position position="1"/>
    </location>
</feature>
<protein>
    <submittedName>
        <fullName evidence="2">Uncharacterized protein</fullName>
    </submittedName>
</protein>
<dbReference type="Proteomes" id="UP000824890">
    <property type="component" value="Unassembled WGS sequence"/>
</dbReference>
<comment type="caution">
    <text evidence="2">The sequence shown here is derived from an EMBL/GenBank/DDBJ whole genome shotgun (WGS) entry which is preliminary data.</text>
</comment>